<dbReference type="HOGENOM" id="CLU_012817_13_0_5"/>
<comment type="subcellular location">
    <subcellularLocation>
        <location evidence="2">Cell membrane</location>
        <topology evidence="2">Lipid-anchor</topology>
    </subcellularLocation>
</comment>
<keyword evidence="2 3" id="KW-0449">Lipoprotein</keyword>
<comment type="similarity">
    <text evidence="1 2">Belongs to the outer membrane factor (OMF) (TC 1.B.17) family.</text>
</comment>
<dbReference type="GO" id="GO:0015562">
    <property type="term" value="F:efflux transmembrane transporter activity"/>
    <property type="evidence" value="ECO:0007669"/>
    <property type="project" value="InterPro"/>
</dbReference>
<dbReference type="InParanoid" id="F1ZAD8"/>
<keyword evidence="2" id="KW-0472">Membrane</keyword>
<evidence type="ECO:0000256" key="1">
    <source>
        <dbReference type="ARBA" id="ARBA00007613"/>
    </source>
</evidence>
<evidence type="ECO:0000256" key="2">
    <source>
        <dbReference type="RuleBase" id="RU362097"/>
    </source>
</evidence>
<sequence length="445" mass="46563">MPAVAPNAAQRTTFLRAPDATAATAPSAQWWEALGDPILDDLVAKALSGSPTLAAAQARITQARANLAATNAAFTPKANVGASAAEVALPGAFTNDKSRLSKQIYAENFDASWELDLFGANRRRSEAARDRMDAAQASAADAAVSLSAEVVRTYAELRVAQAHATLLDKQVDLDRRLLDHATQRFKLGTVGSQDVDEAKSALAQSESDTSDTGAQITVLADQLAVLIGREPGALDDLVAHPAPPLHVPSTVAIGDPARLLRSRPDIRVAERQVAAANADVGAHIADRFPKVTFTGILGLGGTSVGDAFNPGSLVALAMPQIKWNILDGGRTVALKRNARGALVEAEAKYRGTVLDALEDAEASLTRFGSQRIALAKAAESREAAEHLAGLQVQRAQGGTLSRADALKAERQALRAKMAEISAGGTLTSDFVAVEKALGLGWEAQK</sequence>
<name>F1ZAD8_9SPHN</name>
<dbReference type="Gene3D" id="1.20.1600.10">
    <property type="entry name" value="Outer membrane efflux proteins (OEP)"/>
    <property type="match status" value="1"/>
</dbReference>
<dbReference type="PANTHER" id="PTHR30203">
    <property type="entry name" value="OUTER MEMBRANE CATION EFFLUX PROTEIN"/>
    <property type="match status" value="1"/>
</dbReference>
<dbReference type="InterPro" id="IPR010131">
    <property type="entry name" value="MdtP/NodT-like"/>
</dbReference>
<comment type="caution">
    <text evidence="3">The sequence shown here is derived from an EMBL/GenBank/DDBJ whole genome shotgun (WGS) entry which is preliminary data.</text>
</comment>
<dbReference type="Pfam" id="PF02321">
    <property type="entry name" value="OEP"/>
    <property type="match status" value="2"/>
</dbReference>
<organism evidence="3 4">
    <name type="scientific">Novosphingobium nitrogenifigens DSM 19370</name>
    <dbReference type="NCBI Taxonomy" id="983920"/>
    <lineage>
        <taxon>Bacteria</taxon>
        <taxon>Pseudomonadati</taxon>
        <taxon>Pseudomonadota</taxon>
        <taxon>Alphaproteobacteria</taxon>
        <taxon>Sphingomonadales</taxon>
        <taxon>Sphingomonadaceae</taxon>
        <taxon>Novosphingobium</taxon>
    </lineage>
</organism>
<keyword evidence="2" id="KW-1134">Transmembrane beta strand</keyword>
<dbReference type="Gene3D" id="2.20.200.10">
    <property type="entry name" value="Outer membrane efflux proteins (OEP)"/>
    <property type="match status" value="1"/>
</dbReference>
<keyword evidence="2" id="KW-0812">Transmembrane</keyword>
<gene>
    <name evidence="3" type="ORF">Y88_0510</name>
</gene>
<keyword evidence="2" id="KW-0564">Palmitate</keyword>
<dbReference type="eggNOG" id="COG1538">
    <property type="taxonomic scope" value="Bacteria"/>
</dbReference>
<dbReference type="Proteomes" id="UP000004728">
    <property type="component" value="Unassembled WGS sequence"/>
</dbReference>
<dbReference type="InterPro" id="IPR003423">
    <property type="entry name" value="OMP_efflux"/>
</dbReference>
<dbReference type="SUPFAM" id="SSF56954">
    <property type="entry name" value="Outer membrane efflux proteins (OEP)"/>
    <property type="match status" value="1"/>
</dbReference>
<evidence type="ECO:0000313" key="4">
    <source>
        <dbReference type="Proteomes" id="UP000004728"/>
    </source>
</evidence>
<dbReference type="NCBIfam" id="TIGR01845">
    <property type="entry name" value="outer_NodT"/>
    <property type="match status" value="1"/>
</dbReference>
<accession>F1ZAD8</accession>
<dbReference type="STRING" id="983920.Y88_0510"/>
<keyword evidence="4" id="KW-1185">Reference proteome</keyword>
<proteinExistence type="inferred from homology"/>
<protein>
    <submittedName>
        <fullName evidence="3">RND efflux system, outer membrane lipoprotein, NodT</fullName>
    </submittedName>
</protein>
<dbReference type="EMBL" id="AEWJ01000041">
    <property type="protein sequence ID" value="EGD58455.1"/>
    <property type="molecule type" value="Genomic_DNA"/>
</dbReference>
<dbReference type="PANTHER" id="PTHR30203:SF25">
    <property type="entry name" value="OUTER MEMBRANE PROTEIN-RELATED"/>
    <property type="match status" value="1"/>
</dbReference>
<reference evidence="3 4" key="1">
    <citation type="journal article" date="2012" name="J. Bacteriol.">
        <title>Draft Genome Sequence of Novosphingobium nitrogenifigens Y88T.</title>
        <authorList>
            <person name="Strabala T.J."/>
            <person name="Macdonald L."/>
            <person name="Liu V."/>
            <person name="Smit A.M."/>
        </authorList>
    </citation>
    <scope>NUCLEOTIDE SEQUENCE [LARGE SCALE GENOMIC DNA]</scope>
    <source>
        <strain evidence="3 4">DSM 19370</strain>
    </source>
</reference>
<dbReference type="AlphaFoldDB" id="F1ZAD8"/>
<dbReference type="GO" id="GO:0005886">
    <property type="term" value="C:plasma membrane"/>
    <property type="evidence" value="ECO:0007669"/>
    <property type="project" value="UniProtKB-SubCell"/>
</dbReference>
<evidence type="ECO:0000313" key="3">
    <source>
        <dbReference type="EMBL" id="EGD58455.1"/>
    </source>
</evidence>